<dbReference type="EMBL" id="JAKZEU010000001">
    <property type="protein sequence ID" value="MCQ0968897.1"/>
    <property type="molecule type" value="Genomic_DNA"/>
</dbReference>
<dbReference type="Proteomes" id="UP001203945">
    <property type="component" value="Unassembled WGS sequence"/>
</dbReference>
<proteinExistence type="predicted"/>
<evidence type="ECO:0000256" key="1">
    <source>
        <dbReference type="SAM" id="Phobius"/>
    </source>
</evidence>
<keyword evidence="1" id="KW-0812">Transmembrane</keyword>
<sequence>MYYVKAVLGILLGLIVFMFLDYSLPSKNTVRITNTYNRLTYISPTNSIFYASDDTGTVENQQGQRDIRFIDTVRANGKVFVYRNEDTGWIWPPYFKYDSSNLHSEATNLKSTASDPQWVSITAYGWRVPFLSIYPNAISIDTVAGPAERPRNWAASIVLVVLFALLVLFWRMWAQFRQRTIQPAAARADRAWDGVEGRAGAARGRVTGWMDNWRGKPRR</sequence>
<evidence type="ECO:0000313" key="2">
    <source>
        <dbReference type="EMBL" id="MCQ0968897.1"/>
    </source>
</evidence>
<dbReference type="RefSeq" id="WP_255327860.1">
    <property type="nucleotide sequence ID" value="NZ_JAKZEU010000001.1"/>
</dbReference>
<feature type="transmembrane region" description="Helical" evidence="1">
    <location>
        <begin position="153"/>
        <end position="173"/>
    </location>
</feature>
<keyword evidence="1" id="KW-0472">Membrane</keyword>
<reference evidence="2 3" key="1">
    <citation type="submission" date="2022-03" db="EMBL/GenBank/DDBJ databases">
        <authorList>
            <person name="He Y."/>
        </authorList>
    </citation>
    <scope>NUCLEOTIDE SEQUENCE [LARGE SCALE GENOMIC DNA]</scope>
    <source>
        <strain evidence="2 3">TK19116</strain>
        <plasmid evidence="2">unnamed1</plasmid>
    </source>
</reference>
<accession>A0ABT1MKT7</accession>
<dbReference type="Pfam" id="PF07509">
    <property type="entry name" value="DUF1523"/>
    <property type="match status" value="1"/>
</dbReference>
<protein>
    <submittedName>
        <fullName evidence="2">DUF1523 family protein</fullName>
    </submittedName>
</protein>
<dbReference type="InterPro" id="IPR011088">
    <property type="entry name" value="Phage_phiNM3_A0EWY4"/>
</dbReference>
<feature type="transmembrane region" description="Helical" evidence="1">
    <location>
        <begin position="6"/>
        <end position="24"/>
    </location>
</feature>
<keyword evidence="3" id="KW-1185">Reference proteome</keyword>
<geneLocation type="plasmid" evidence="2">
    <name>unnamed1</name>
</geneLocation>
<gene>
    <name evidence="2" type="ORF">MLD63_00405</name>
</gene>
<organism evidence="2 3">
    <name type="scientific">Paracoccus albicereus</name>
    <dbReference type="NCBI Taxonomy" id="2922394"/>
    <lineage>
        <taxon>Bacteria</taxon>
        <taxon>Pseudomonadati</taxon>
        <taxon>Pseudomonadota</taxon>
        <taxon>Alphaproteobacteria</taxon>
        <taxon>Rhodobacterales</taxon>
        <taxon>Paracoccaceae</taxon>
        <taxon>Paracoccus</taxon>
    </lineage>
</organism>
<comment type="caution">
    <text evidence="2">The sequence shown here is derived from an EMBL/GenBank/DDBJ whole genome shotgun (WGS) entry which is preliminary data.</text>
</comment>
<keyword evidence="1" id="KW-1133">Transmembrane helix</keyword>
<keyword evidence="2" id="KW-0614">Plasmid</keyword>
<evidence type="ECO:0000313" key="3">
    <source>
        <dbReference type="Proteomes" id="UP001203945"/>
    </source>
</evidence>
<name>A0ABT1MKT7_9RHOB</name>